<proteinExistence type="predicted"/>
<evidence type="ECO:0000313" key="2">
    <source>
        <dbReference type="Proteomes" id="UP000276133"/>
    </source>
</evidence>
<gene>
    <name evidence="1" type="ORF">BpHYR1_009531</name>
</gene>
<comment type="caution">
    <text evidence="1">The sequence shown here is derived from an EMBL/GenBank/DDBJ whole genome shotgun (WGS) entry which is preliminary data.</text>
</comment>
<evidence type="ECO:0000313" key="1">
    <source>
        <dbReference type="EMBL" id="RNA39213.1"/>
    </source>
</evidence>
<protein>
    <submittedName>
        <fullName evidence="1">Uncharacterized protein</fullName>
    </submittedName>
</protein>
<sequence length="114" mass="13485">MNKYDYCYLNGIHFDKRRMKNALFVISEIQVGFSINRIYKSKNIIKNEAKMSSIKQTVYCVYLADGRYLLYQVLSSGIITNLNSRERINVVLVYRRSFILFISIVLEKNLRETI</sequence>
<organism evidence="1 2">
    <name type="scientific">Brachionus plicatilis</name>
    <name type="common">Marine rotifer</name>
    <name type="synonym">Brachionus muelleri</name>
    <dbReference type="NCBI Taxonomy" id="10195"/>
    <lineage>
        <taxon>Eukaryota</taxon>
        <taxon>Metazoa</taxon>
        <taxon>Spiralia</taxon>
        <taxon>Gnathifera</taxon>
        <taxon>Rotifera</taxon>
        <taxon>Eurotatoria</taxon>
        <taxon>Monogononta</taxon>
        <taxon>Pseudotrocha</taxon>
        <taxon>Ploima</taxon>
        <taxon>Brachionidae</taxon>
        <taxon>Brachionus</taxon>
    </lineage>
</organism>
<dbReference type="EMBL" id="REGN01000774">
    <property type="protein sequence ID" value="RNA39213.1"/>
    <property type="molecule type" value="Genomic_DNA"/>
</dbReference>
<accession>A0A3M7STT9</accession>
<reference evidence="1 2" key="1">
    <citation type="journal article" date="2018" name="Sci. Rep.">
        <title>Genomic signatures of local adaptation to the degree of environmental predictability in rotifers.</title>
        <authorList>
            <person name="Franch-Gras L."/>
            <person name="Hahn C."/>
            <person name="Garcia-Roger E.M."/>
            <person name="Carmona M.J."/>
            <person name="Serra M."/>
            <person name="Gomez A."/>
        </authorList>
    </citation>
    <scope>NUCLEOTIDE SEQUENCE [LARGE SCALE GENOMIC DNA]</scope>
    <source>
        <strain evidence="1">HYR1</strain>
    </source>
</reference>
<dbReference type="Proteomes" id="UP000276133">
    <property type="component" value="Unassembled WGS sequence"/>
</dbReference>
<dbReference type="AlphaFoldDB" id="A0A3M7STT9"/>
<keyword evidence="2" id="KW-1185">Reference proteome</keyword>
<name>A0A3M7STT9_BRAPC</name>